<accession>A0A6J7DKN9</accession>
<keyword evidence="1" id="KW-0732">Signal</keyword>
<dbReference type="Gene3D" id="3.40.50.2300">
    <property type="match status" value="2"/>
</dbReference>
<evidence type="ECO:0000256" key="2">
    <source>
        <dbReference type="SAM" id="MobiDB-lite"/>
    </source>
</evidence>
<protein>
    <submittedName>
        <fullName evidence="4">Unannotated protein</fullName>
    </submittedName>
</protein>
<dbReference type="InterPro" id="IPR028081">
    <property type="entry name" value="Leu-bd"/>
</dbReference>
<reference evidence="4" key="1">
    <citation type="submission" date="2020-05" db="EMBL/GenBank/DDBJ databases">
        <authorList>
            <person name="Chiriac C."/>
            <person name="Salcher M."/>
            <person name="Ghai R."/>
            <person name="Kavagutti S V."/>
        </authorList>
    </citation>
    <scope>NUCLEOTIDE SEQUENCE</scope>
</reference>
<dbReference type="PROSITE" id="PS51257">
    <property type="entry name" value="PROKAR_LIPOPROTEIN"/>
    <property type="match status" value="1"/>
</dbReference>
<feature type="compositionally biased region" description="Polar residues" evidence="2">
    <location>
        <begin position="39"/>
        <end position="52"/>
    </location>
</feature>
<evidence type="ECO:0000256" key="1">
    <source>
        <dbReference type="ARBA" id="ARBA00022729"/>
    </source>
</evidence>
<organism evidence="4">
    <name type="scientific">freshwater metagenome</name>
    <dbReference type="NCBI Taxonomy" id="449393"/>
    <lineage>
        <taxon>unclassified sequences</taxon>
        <taxon>metagenomes</taxon>
        <taxon>ecological metagenomes</taxon>
    </lineage>
</organism>
<evidence type="ECO:0000259" key="3">
    <source>
        <dbReference type="Pfam" id="PF13458"/>
    </source>
</evidence>
<sequence length="450" mass="48098">MIRGRCLVALLGAGMFVSGCGTRLSETAFDTTPAHGSNPPDTSAPPAQSSDVGVTASSIKLGLIVSKTSPLGAETFSAPMYGARAFVAALNASGGINGRRVDLVVCDDGATGTGNRRCVNKLIDTDKIFAFVGNSIFDYAGASYVDEHAVPDVGGQPISNAYEQYRHLWSIYGSSAPRDGTIGWNGKLYGGTEVYRYFKQTLGVKTAGVVAYNQADSMRFANLTAKALAVEGYTVVREQLDFAVPSWDAAAIDMRSRGVDIVFDALDSAGNVSLCTAMDSAGLTVKAKAVTVQAWNESARTDYGRSATCRNSLYATATTRNYMDTDNATIARFRTEMRDAFPDREDKLSMWELEGWAGAQWLADAMASCGEALTRVCVEAYLGRAEPYDAHGGLTPRDFVVQPVPPTTVNNCMFAARWRDDANDGTGGWVSTTPDKQAICYDVANVSYSP</sequence>
<dbReference type="PANTHER" id="PTHR47235:SF1">
    <property type="entry name" value="BLR6548 PROTEIN"/>
    <property type="match status" value="1"/>
</dbReference>
<dbReference type="Pfam" id="PF13458">
    <property type="entry name" value="Peripla_BP_6"/>
    <property type="match status" value="1"/>
</dbReference>
<dbReference type="SUPFAM" id="SSF53822">
    <property type="entry name" value="Periplasmic binding protein-like I"/>
    <property type="match status" value="1"/>
</dbReference>
<evidence type="ECO:0000313" key="4">
    <source>
        <dbReference type="EMBL" id="CAB4869928.1"/>
    </source>
</evidence>
<dbReference type="AlphaFoldDB" id="A0A6J7DKN9"/>
<dbReference type="PANTHER" id="PTHR47235">
    <property type="entry name" value="BLR6548 PROTEIN"/>
    <property type="match status" value="1"/>
</dbReference>
<proteinExistence type="predicted"/>
<gene>
    <name evidence="4" type="ORF">UFOPK3376_00762</name>
</gene>
<feature type="domain" description="Leucine-binding protein" evidence="3">
    <location>
        <begin position="58"/>
        <end position="421"/>
    </location>
</feature>
<dbReference type="EMBL" id="CAFBLP010000013">
    <property type="protein sequence ID" value="CAB4869928.1"/>
    <property type="molecule type" value="Genomic_DNA"/>
</dbReference>
<dbReference type="InterPro" id="IPR028082">
    <property type="entry name" value="Peripla_BP_I"/>
</dbReference>
<dbReference type="CDD" id="cd06341">
    <property type="entry name" value="PBP1_ABC_ligand_binding-like"/>
    <property type="match status" value="1"/>
</dbReference>
<feature type="region of interest" description="Disordered" evidence="2">
    <location>
        <begin position="30"/>
        <end position="52"/>
    </location>
</feature>
<name>A0A6J7DKN9_9ZZZZ</name>